<dbReference type="GO" id="GO:0005737">
    <property type="term" value="C:cytoplasm"/>
    <property type="evidence" value="ECO:0007669"/>
    <property type="project" value="TreeGrafter"/>
</dbReference>
<dbReference type="PANTHER" id="PTHR13812:SF19">
    <property type="entry name" value="KETIMINE REDUCTASE MU-CRYSTALLIN"/>
    <property type="match status" value="1"/>
</dbReference>
<accession>A0A3N2PQ72</accession>
<dbReference type="OrthoDB" id="41492at2759"/>
<dbReference type="RefSeq" id="XP_028464468.1">
    <property type="nucleotide sequence ID" value="XM_028609301.1"/>
</dbReference>
<dbReference type="InterPro" id="IPR003462">
    <property type="entry name" value="ODC_Mu_crystall"/>
</dbReference>
<dbReference type="GeneID" id="39577779"/>
<feature type="region of interest" description="Disordered" evidence="2">
    <location>
        <begin position="38"/>
        <end position="61"/>
    </location>
</feature>
<name>A0A3N2PQ72_SODAK</name>
<organism evidence="3 4">
    <name type="scientific">Sodiomyces alkalinus (strain CBS 110278 / VKM F-3762 / F11)</name>
    <name type="common">Alkaliphilic filamentous fungus</name>
    <dbReference type="NCBI Taxonomy" id="1314773"/>
    <lineage>
        <taxon>Eukaryota</taxon>
        <taxon>Fungi</taxon>
        <taxon>Dikarya</taxon>
        <taxon>Ascomycota</taxon>
        <taxon>Pezizomycotina</taxon>
        <taxon>Sordariomycetes</taxon>
        <taxon>Hypocreomycetidae</taxon>
        <taxon>Glomerellales</taxon>
        <taxon>Plectosphaerellaceae</taxon>
        <taxon>Sodiomyces</taxon>
    </lineage>
</organism>
<dbReference type="EMBL" id="ML119059">
    <property type="protein sequence ID" value="ROT36662.1"/>
    <property type="molecule type" value="Genomic_DNA"/>
</dbReference>
<comment type="similarity">
    <text evidence="1">Belongs to the ornithine cyclodeaminase/mu-crystallin family.</text>
</comment>
<evidence type="ECO:0000313" key="3">
    <source>
        <dbReference type="EMBL" id="ROT36662.1"/>
    </source>
</evidence>
<sequence>MALTVLTDEQIRTILENLTREEYAGFRESMARTLHEYSTKNNQAPEEESYHQPHRVSTQNHTTGATTLYMPSCSPLGMGCKGKPTTSDQLATFSLTYFVTLSSSDSAKPPIKPTGAITLLSPRGKPVGFVHAKTLTAFRTAAPSTCLLARRSTVETITVFGSGLQAYWHVRLALLTRGSSVRHVNVIVRSLSDNAKSILAQFQDVPAHIRAREGWADTTFSLLASSHEAYPRLLCEQVCEADVIFCCTPSREDLFNADILTSREGSRKARLVVAIGSYTPEMRELPEELLLQATKREGSQLHFHKHEHASDSGVIIVDTRDGILKEAGEVISAGIQPSQMVELGELVEILRQMESQEASKDASLAKWLRDGTVIYKSVGLGLMDLAVGMHLIKVAEEKGVGTRIDGF</sequence>
<gene>
    <name evidence="3" type="ORF">SODALDRAFT_315726</name>
</gene>
<dbReference type="SUPFAM" id="SSF51735">
    <property type="entry name" value="NAD(P)-binding Rossmann-fold domains"/>
    <property type="match status" value="1"/>
</dbReference>
<dbReference type="Gene3D" id="3.40.50.720">
    <property type="entry name" value="NAD(P)-binding Rossmann-like Domain"/>
    <property type="match status" value="1"/>
</dbReference>
<keyword evidence="4" id="KW-1185">Reference proteome</keyword>
<dbReference type="STRING" id="1314773.A0A3N2PQ72"/>
<dbReference type="AlphaFoldDB" id="A0A3N2PQ72"/>
<protein>
    <submittedName>
        <fullName evidence="3">NAD(P)-binding protein</fullName>
    </submittedName>
</protein>
<dbReference type="Proteomes" id="UP000272025">
    <property type="component" value="Unassembled WGS sequence"/>
</dbReference>
<dbReference type="PANTHER" id="PTHR13812">
    <property type="entry name" value="KETIMINE REDUCTASE MU-CRYSTALLIN"/>
    <property type="match status" value="1"/>
</dbReference>
<evidence type="ECO:0000256" key="2">
    <source>
        <dbReference type="SAM" id="MobiDB-lite"/>
    </source>
</evidence>
<reference evidence="3 4" key="1">
    <citation type="journal article" date="2018" name="Mol. Ecol.">
        <title>The obligate alkalophilic soda-lake fungus Sodiomyces alkalinus has shifted to a protein diet.</title>
        <authorList>
            <person name="Grum-Grzhimaylo A.A."/>
            <person name="Falkoski D.L."/>
            <person name="van den Heuvel J."/>
            <person name="Valero-Jimenez C.A."/>
            <person name="Min B."/>
            <person name="Choi I.G."/>
            <person name="Lipzen A."/>
            <person name="Daum C.G."/>
            <person name="Aanen D.K."/>
            <person name="Tsang A."/>
            <person name="Henrissat B."/>
            <person name="Bilanenko E.N."/>
            <person name="de Vries R.P."/>
            <person name="van Kan J.A.L."/>
            <person name="Grigoriev I.V."/>
            <person name="Debets A.J.M."/>
        </authorList>
    </citation>
    <scope>NUCLEOTIDE SEQUENCE [LARGE SCALE GENOMIC DNA]</scope>
    <source>
        <strain evidence="3 4">F11</strain>
    </source>
</reference>
<evidence type="ECO:0000256" key="1">
    <source>
        <dbReference type="ARBA" id="ARBA00008903"/>
    </source>
</evidence>
<dbReference type="InterPro" id="IPR036291">
    <property type="entry name" value="NAD(P)-bd_dom_sf"/>
</dbReference>
<proteinExistence type="inferred from homology"/>
<evidence type="ECO:0000313" key="4">
    <source>
        <dbReference type="Proteomes" id="UP000272025"/>
    </source>
</evidence>